<dbReference type="EMBL" id="JBBWWQ010000004">
    <property type="protein sequence ID" value="KAK8949077.1"/>
    <property type="molecule type" value="Genomic_DNA"/>
</dbReference>
<proteinExistence type="predicted"/>
<organism evidence="1 2">
    <name type="scientific">Platanthera zijinensis</name>
    <dbReference type="NCBI Taxonomy" id="2320716"/>
    <lineage>
        <taxon>Eukaryota</taxon>
        <taxon>Viridiplantae</taxon>
        <taxon>Streptophyta</taxon>
        <taxon>Embryophyta</taxon>
        <taxon>Tracheophyta</taxon>
        <taxon>Spermatophyta</taxon>
        <taxon>Magnoliopsida</taxon>
        <taxon>Liliopsida</taxon>
        <taxon>Asparagales</taxon>
        <taxon>Orchidaceae</taxon>
        <taxon>Orchidoideae</taxon>
        <taxon>Orchideae</taxon>
        <taxon>Orchidinae</taxon>
        <taxon>Platanthera</taxon>
    </lineage>
</organism>
<name>A0AAP0BUP4_9ASPA</name>
<gene>
    <name evidence="1" type="ORF">KSP39_PZI006121</name>
</gene>
<keyword evidence="2" id="KW-1185">Reference proteome</keyword>
<accession>A0AAP0BUP4</accession>
<reference evidence="1 2" key="1">
    <citation type="journal article" date="2022" name="Nat. Plants">
        <title>Genomes of leafy and leafless Platanthera orchids illuminate the evolution of mycoheterotrophy.</title>
        <authorList>
            <person name="Li M.H."/>
            <person name="Liu K.W."/>
            <person name="Li Z."/>
            <person name="Lu H.C."/>
            <person name="Ye Q.L."/>
            <person name="Zhang D."/>
            <person name="Wang J.Y."/>
            <person name="Li Y.F."/>
            <person name="Zhong Z.M."/>
            <person name="Liu X."/>
            <person name="Yu X."/>
            <person name="Liu D.K."/>
            <person name="Tu X.D."/>
            <person name="Liu B."/>
            <person name="Hao Y."/>
            <person name="Liao X.Y."/>
            <person name="Jiang Y.T."/>
            <person name="Sun W.H."/>
            <person name="Chen J."/>
            <person name="Chen Y.Q."/>
            <person name="Ai Y."/>
            <person name="Zhai J.W."/>
            <person name="Wu S.S."/>
            <person name="Zhou Z."/>
            <person name="Hsiao Y.Y."/>
            <person name="Wu W.L."/>
            <person name="Chen Y.Y."/>
            <person name="Lin Y.F."/>
            <person name="Hsu J.L."/>
            <person name="Li C.Y."/>
            <person name="Wang Z.W."/>
            <person name="Zhao X."/>
            <person name="Zhong W.Y."/>
            <person name="Ma X.K."/>
            <person name="Ma L."/>
            <person name="Huang J."/>
            <person name="Chen G.Z."/>
            <person name="Huang M.Z."/>
            <person name="Huang L."/>
            <person name="Peng D.H."/>
            <person name="Luo Y.B."/>
            <person name="Zou S.Q."/>
            <person name="Chen S.P."/>
            <person name="Lan S."/>
            <person name="Tsai W.C."/>
            <person name="Van de Peer Y."/>
            <person name="Liu Z.J."/>
        </authorList>
    </citation>
    <scope>NUCLEOTIDE SEQUENCE [LARGE SCALE GENOMIC DNA]</scope>
    <source>
        <strain evidence="1">Lor287</strain>
    </source>
</reference>
<comment type="caution">
    <text evidence="1">The sequence shown here is derived from an EMBL/GenBank/DDBJ whole genome shotgun (WGS) entry which is preliminary data.</text>
</comment>
<dbReference type="AlphaFoldDB" id="A0AAP0BUP4"/>
<dbReference type="Proteomes" id="UP001418222">
    <property type="component" value="Unassembled WGS sequence"/>
</dbReference>
<protein>
    <submittedName>
        <fullName evidence="1">Uncharacterized protein</fullName>
    </submittedName>
</protein>
<sequence length="101" mass="11598">MGYAYQSLQPIVLASKLTRALKLSKGGEETNLGKVAPNRDNCLIIDNNVTYVNDEIVHDVSLKLLNVESEKRRQTVQCNLRRRTSKDAICERIYKEEQFDK</sequence>
<evidence type="ECO:0000313" key="2">
    <source>
        <dbReference type="Proteomes" id="UP001418222"/>
    </source>
</evidence>
<evidence type="ECO:0000313" key="1">
    <source>
        <dbReference type="EMBL" id="KAK8949077.1"/>
    </source>
</evidence>